<feature type="signal peptide" evidence="1">
    <location>
        <begin position="1"/>
        <end position="26"/>
    </location>
</feature>
<keyword evidence="1" id="KW-0732">Signal</keyword>
<evidence type="ECO:0000256" key="1">
    <source>
        <dbReference type="SAM" id="SignalP"/>
    </source>
</evidence>
<organism evidence="2 3">
    <name type="scientific">Polaromonas jejuensis</name>
    <dbReference type="NCBI Taxonomy" id="457502"/>
    <lineage>
        <taxon>Bacteria</taxon>
        <taxon>Pseudomonadati</taxon>
        <taxon>Pseudomonadota</taxon>
        <taxon>Betaproteobacteria</taxon>
        <taxon>Burkholderiales</taxon>
        <taxon>Comamonadaceae</taxon>
        <taxon>Polaromonas</taxon>
    </lineage>
</organism>
<comment type="caution">
    <text evidence="2">The sequence shown here is derived from an EMBL/GenBank/DDBJ whole genome shotgun (WGS) entry which is preliminary data.</text>
</comment>
<evidence type="ECO:0000313" key="3">
    <source>
        <dbReference type="Proteomes" id="UP001596084"/>
    </source>
</evidence>
<name>A0ABW0Q703_9BURK</name>
<dbReference type="Proteomes" id="UP001596084">
    <property type="component" value="Unassembled WGS sequence"/>
</dbReference>
<dbReference type="EMBL" id="JBHSMX010000008">
    <property type="protein sequence ID" value="MFC5520069.1"/>
    <property type="molecule type" value="Genomic_DNA"/>
</dbReference>
<reference evidence="3" key="1">
    <citation type="journal article" date="2019" name="Int. J. Syst. Evol. Microbiol.">
        <title>The Global Catalogue of Microorganisms (GCM) 10K type strain sequencing project: providing services to taxonomists for standard genome sequencing and annotation.</title>
        <authorList>
            <consortium name="The Broad Institute Genomics Platform"/>
            <consortium name="The Broad Institute Genome Sequencing Center for Infectious Disease"/>
            <person name="Wu L."/>
            <person name="Ma J."/>
        </authorList>
    </citation>
    <scope>NUCLEOTIDE SEQUENCE [LARGE SCALE GENOMIC DNA]</scope>
    <source>
        <strain evidence="3">CGMCC 4.7277</strain>
    </source>
</reference>
<gene>
    <name evidence="2" type="ORF">ACFPP7_03945</name>
</gene>
<evidence type="ECO:0000313" key="2">
    <source>
        <dbReference type="EMBL" id="MFC5520069.1"/>
    </source>
</evidence>
<keyword evidence="3" id="KW-1185">Reference proteome</keyword>
<protein>
    <submittedName>
        <fullName evidence="2">Histidine phosphatase family protein</fullName>
    </submittedName>
</protein>
<accession>A0ABW0Q703</accession>
<feature type="chain" id="PRO_5045338457" evidence="1">
    <location>
        <begin position="27"/>
        <end position="216"/>
    </location>
</feature>
<sequence>MTRPAPGQGLRRAILCSLWLPFASWAAPAADAAAEVAEQKIIFIRHAEKPARGLGMINCQGLNRALALPAVLLARFGKPDFVFAPDPHEKKVDGDQSYNYVRPLLTVAPTAVQLGLPIDTSFGYENIQGLQQELAAPRYQNAVVLVAWEHRLLEEMVRAMLQRMGGQASAVPHWKSSDFDSIYVLTVRRSQGQARASFALEQQALNGQSPGCAATP</sequence>
<proteinExistence type="predicted"/>